<evidence type="ECO:0000313" key="3">
    <source>
        <dbReference type="Proteomes" id="UP000237061"/>
    </source>
</evidence>
<dbReference type="SUPFAM" id="SSF103473">
    <property type="entry name" value="MFS general substrate transporter"/>
    <property type="match status" value="1"/>
</dbReference>
<name>A0A2S3ZV34_ARTGL</name>
<dbReference type="AlphaFoldDB" id="A0A2S3ZV34"/>
<organism evidence="2 3">
    <name type="scientific">Arthrobacter glacialis</name>
    <dbReference type="NCBI Taxonomy" id="1664"/>
    <lineage>
        <taxon>Bacteria</taxon>
        <taxon>Bacillati</taxon>
        <taxon>Actinomycetota</taxon>
        <taxon>Actinomycetes</taxon>
        <taxon>Micrococcales</taxon>
        <taxon>Micrococcaceae</taxon>
        <taxon>Arthrobacter</taxon>
    </lineage>
</organism>
<gene>
    <name evidence="2" type="ORF">CVS27_13050</name>
</gene>
<feature type="transmembrane region" description="Helical" evidence="1">
    <location>
        <begin position="31"/>
        <end position="59"/>
    </location>
</feature>
<dbReference type="RefSeq" id="WP_103466172.1">
    <property type="nucleotide sequence ID" value="NZ_PPXC01000009.1"/>
</dbReference>
<protein>
    <recommendedName>
        <fullName evidence="4">MFS transporter</fullName>
    </recommendedName>
</protein>
<feature type="transmembrane region" description="Helical" evidence="1">
    <location>
        <begin position="71"/>
        <end position="97"/>
    </location>
</feature>
<dbReference type="EMBL" id="PPXC01000009">
    <property type="protein sequence ID" value="POH73080.1"/>
    <property type="molecule type" value="Genomic_DNA"/>
</dbReference>
<accession>A0A2S3ZV34</accession>
<proteinExistence type="predicted"/>
<keyword evidence="3" id="KW-1185">Reference proteome</keyword>
<evidence type="ECO:0008006" key="4">
    <source>
        <dbReference type="Google" id="ProtNLM"/>
    </source>
</evidence>
<evidence type="ECO:0000313" key="2">
    <source>
        <dbReference type="EMBL" id="POH73080.1"/>
    </source>
</evidence>
<keyword evidence="1" id="KW-1133">Transmembrane helix</keyword>
<feature type="transmembrane region" description="Helical" evidence="1">
    <location>
        <begin position="104"/>
        <end position="124"/>
    </location>
</feature>
<dbReference type="Proteomes" id="UP000237061">
    <property type="component" value="Unassembled WGS sequence"/>
</dbReference>
<reference evidence="2 3" key="1">
    <citation type="submission" date="2018-01" db="EMBL/GenBank/DDBJ databases">
        <title>Arthrobacter sp. nov., from glaciers in China.</title>
        <authorList>
            <person name="Liu Q."/>
            <person name="Xin Y.-H."/>
        </authorList>
    </citation>
    <scope>NUCLEOTIDE SEQUENCE [LARGE SCALE GENOMIC DNA]</scope>
    <source>
        <strain evidence="2 3">HLT2-12-2</strain>
    </source>
</reference>
<keyword evidence="1" id="KW-0472">Membrane</keyword>
<comment type="caution">
    <text evidence="2">The sequence shown here is derived from an EMBL/GenBank/DDBJ whole genome shotgun (WGS) entry which is preliminary data.</text>
</comment>
<dbReference type="InterPro" id="IPR036259">
    <property type="entry name" value="MFS_trans_sf"/>
</dbReference>
<keyword evidence="1" id="KW-0812">Transmembrane</keyword>
<evidence type="ECO:0000256" key="1">
    <source>
        <dbReference type="SAM" id="Phobius"/>
    </source>
</evidence>
<sequence length="131" mass="14077">MPRPHSEIPSQRLAVSRSQVPAPEASPHRSVWWAVAITLVGWVLLAYPMVLLALLSFVIMTGTLDSTTTAASVALGILGFVATLSMLAFPLLLGLAVKTRRRPYWIAALLTGVLAIAACVYLTVEWLIPLG</sequence>